<accession>A0ABR4FRT7</accession>
<sequence length="327" mass="36246">MGVTSLGGWWYFVTTALGVLWAFRTSCPIFHRRSRTTPKTCQGVRDISAIDWIILIYDVCGPMAWWWVSFFSLLANPEPRPTLSASAWIITWKYPYLVQSHPFSCILTRLSRKLQKAVPWILGLLAVPQWAATLYIIVSGSVGFTKNRIYPTYTCLASQIPSAPETATCTAAELCAKAWLFSASHPFLLPGEMVSAGATIGLWLFGTVFCVIYLQFGLLGIPGGQPRGPAQGWAAHRWAVFKVYYMKWSPTIALAAYGVVIIWAVGLMSAAQMAGVGEPGWSARKPDALVAVDYECHAVHVCLGPWRCYLDFAYARALRTAKMWFGV</sequence>
<organism evidence="2 3">
    <name type="scientific">Aspergillus keveii</name>
    <dbReference type="NCBI Taxonomy" id="714993"/>
    <lineage>
        <taxon>Eukaryota</taxon>
        <taxon>Fungi</taxon>
        <taxon>Dikarya</taxon>
        <taxon>Ascomycota</taxon>
        <taxon>Pezizomycotina</taxon>
        <taxon>Eurotiomycetes</taxon>
        <taxon>Eurotiomycetidae</taxon>
        <taxon>Eurotiales</taxon>
        <taxon>Aspergillaceae</taxon>
        <taxon>Aspergillus</taxon>
        <taxon>Aspergillus subgen. Nidulantes</taxon>
    </lineage>
</organism>
<gene>
    <name evidence="2" type="ORF">BJX66DRAFT_313857</name>
</gene>
<protein>
    <recommendedName>
        <fullName evidence="4">Integral membrane protein</fullName>
    </recommendedName>
</protein>
<evidence type="ECO:0000313" key="3">
    <source>
        <dbReference type="Proteomes" id="UP001610563"/>
    </source>
</evidence>
<keyword evidence="1" id="KW-0812">Transmembrane</keyword>
<dbReference type="EMBL" id="JBFTWV010000129">
    <property type="protein sequence ID" value="KAL2785978.1"/>
    <property type="molecule type" value="Genomic_DNA"/>
</dbReference>
<reference evidence="2 3" key="1">
    <citation type="submission" date="2024-07" db="EMBL/GenBank/DDBJ databases">
        <title>Section-level genome sequencing and comparative genomics of Aspergillus sections Usti and Cavernicolus.</title>
        <authorList>
            <consortium name="Lawrence Berkeley National Laboratory"/>
            <person name="Nybo J.L."/>
            <person name="Vesth T.C."/>
            <person name="Theobald S."/>
            <person name="Frisvad J.C."/>
            <person name="Larsen T.O."/>
            <person name="Kjaerboelling I."/>
            <person name="Rothschild-Mancinelli K."/>
            <person name="Lyhne E.K."/>
            <person name="Kogle M.E."/>
            <person name="Barry K."/>
            <person name="Clum A."/>
            <person name="Na H."/>
            <person name="Ledsgaard L."/>
            <person name="Lin J."/>
            <person name="Lipzen A."/>
            <person name="Kuo A."/>
            <person name="Riley R."/>
            <person name="Mondo S."/>
            <person name="Labutti K."/>
            <person name="Haridas S."/>
            <person name="Pangalinan J."/>
            <person name="Salamov A.A."/>
            <person name="Simmons B.A."/>
            <person name="Magnuson J.K."/>
            <person name="Chen J."/>
            <person name="Drula E."/>
            <person name="Henrissat B."/>
            <person name="Wiebenga A."/>
            <person name="Lubbers R.J."/>
            <person name="Gomes A.C."/>
            <person name="Makela M.R."/>
            <person name="Stajich J."/>
            <person name="Grigoriev I.V."/>
            <person name="Mortensen U.H."/>
            <person name="De Vries R.P."/>
            <person name="Baker S.E."/>
            <person name="Andersen M.R."/>
        </authorList>
    </citation>
    <scope>NUCLEOTIDE SEQUENCE [LARGE SCALE GENOMIC DNA]</scope>
    <source>
        <strain evidence="2 3">CBS 209.92</strain>
    </source>
</reference>
<keyword evidence="1" id="KW-0472">Membrane</keyword>
<feature type="transmembrane region" description="Helical" evidence="1">
    <location>
        <begin position="44"/>
        <end position="68"/>
    </location>
</feature>
<keyword evidence="1" id="KW-1133">Transmembrane helix</keyword>
<feature type="transmembrane region" description="Helical" evidence="1">
    <location>
        <begin position="117"/>
        <end position="138"/>
    </location>
</feature>
<keyword evidence="3" id="KW-1185">Reference proteome</keyword>
<evidence type="ECO:0000256" key="1">
    <source>
        <dbReference type="SAM" id="Phobius"/>
    </source>
</evidence>
<name>A0ABR4FRT7_9EURO</name>
<comment type="caution">
    <text evidence="2">The sequence shown here is derived from an EMBL/GenBank/DDBJ whole genome shotgun (WGS) entry which is preliminary data.</text>
</comment>
<feature type="transmembrane region" description="Helical" evidence="1">
    <location>
        <begin position="194"/>
        <end position="216"/>
    </location>
</feature>
<feature type="transmembrane region" description="Helical" evidence="1">
    <location>
        <begin position="252"/>
        <end position="276"/>
    </location>
</feature>
<evidence type="ECO:0000313" key="2">
    <source>
        <dbReference type="EMBL" id="KAL2785978.1"/>
    </source>
</evidence>
<feature type="transmembrane region" description="Helical" evidence="1">
    <location>
        <begin position="6"/>
        <end position="23"/>
    </location>
</feature>
<evidence type="ECO:0008006" key="4">
    <source>
        <dbReference type="Google" id="ProtNLM"/>
    </source>
</evidence>
<dbReference type="Proteomes" id="UP001610563">
    <property type="component" value="Unassembled WGS sequence"/>
</dbReference>
<proteinExistence type="predicted"/>